<dbReference type="InterPro" id="IPR051399">
    <property type="entry name" value="RNA-guided_DNA_endo/Transpos"/>
</dbReference>
<keyword evidence="9" id="KW-1185">Reference proteome</keyword>
<dbReference type="GO" id="GO:0006310">
    <property type="term" value="P:DNA recombination"/>
    <property type="evidence" value="ECO:0007669"/>
    <property type="project" value="UniProtKB-KW"/>
</dbReference>
<gene>
    <name evidence="8" type="ORF">SAMN02745227_01327</name>
</gene>
<evidence type="ECO:0000256" key="5">
    <source>
        <dbReference type="ARBA" id="ARBA00023172"/>
    </source>
</evidence>
<evidence type="ECO:0000256" key="3">
    <source>
        <dbReference type="ARBA" id="ARBA00022578"/>
    </source>
</evidence>
<keyword evidence="5" id="KW-0233">DNA recombination</keyword>
<dbReference type="PANTHER" id="PTHR30405">
    <property type="entry name" value="TRANSPOSASE"/>
    <property type="match status" value="1"/>
</dbReference>
<dbReference type="GO" id="GO:0032196">
    <property type="term" value="P:transposition"/>
    <property type="evidence" value="ECO:0007669"/>
    <property type="project" value="UniProtKB-KW"/>
</dbReference>
<accession>A0A1M6P4I6</accession>
<dbReference type="NCBIfam" id="TIGR01766">
    <property type="entry name" value="IS200/IS605 family accessory protein TnpB-like domain"/>
    <property type="match status" value="1"/>
</dbReference>
<dbReference type="InterPro" id="IPR001959">
    <property type="entry name" value="Transposase"/>
</dbReference>
<dbReference type="InterPro" id="IPR010095">
    <property type="entry name" value="Cas12f1-like_TNB"/>
</dbReference>
<name>A0A1M6P4I6_9FIRM</name>
<dbReference type="AlphaFoldDB" id="A0A1M6P4I6"/>
<dbReference type="Proteomes" id="UP000243547">
    <property type="component" value="Unassembled WGS sequence"/>
</dbReference>
<feature type="domain" description="Cas12f1-like TNB" evidence="7">
    <location>
        <begin position="159"/>
        <end position="222"/>
    </location>
</feature>
<keyword evidence="3" id="KW-0815">Transposition</keyword>
<comment type="similarity">
    <text evidence="2">In the N-terminal section; belongs to the transposase 2 family.</text>
</comment>
<dbReference type="GO" id="GO:0003677">
    <property type="term" value="F:DNA binding"/>
    <property type="evidence" value="ECO:0007669"/>
    <property type="project" value="UniProtKB-KW"/>
</dbReference>
<dbReference type="NCBIfam" id="NF040570">
    <property type="entry name" value="guided_TnpB"/>
    <property type="match status" value="1"/>
</dbReference>
<evidence type="ECO:0000256" key="2">
    <source>
        <dbReference type="ARBA" id="ARBA00011044"/>
    </source>
</evidence>
<organism evidence="8 9">
    <name type="scientific">Anaerobranca californiensis DSM 14826</name>
    <dbReference type="NCBI Taxonomy" id="1120989"/>
    <lineage>
        <taxon>Bacteria</taxon>
        <taxon>Bacillati</taxon>
        <taxon>Bacillota</taxon>
        <taxon>Clostridia</taxon>
        <taxon>Eubacteriales</taxon>
        <taxon>Proteinivoracaceae</taxon>
        <taxon>Anaerobranca</taxon>
    </lineage>
</organism>
<dbReference type="Pfam" id="PF01385">
    <property type="entry name" value="OrfB_IS605"/>
    <property type="match status" value="1"/>
</dbReference>
<evidence type="ECO:0000259" key="7">
    <source>
        <dbReference type="Pfam" id="PF07282"/>
    </source>
</evidence>
<keyword evidence="4" id="KW-0238">DNA-binding</keyword>
<evidence type="ECO:0000256" key="4">
    <source>
        <dbReference type="ARBA" id="ARBA00023125"/>
    </source>
</evidence>
<dbReference type="OrthoDB" id="4278026at2"/>
<evidence type="ECO:0000313" key="9">
    <source>
        <dbReference type="Proteomes" id="UP000243547"/>
    </source>
</evidence>
<feature type="domain" description="Probable transposase IS891/IS1136/IS1341" evidence="6">
    <location>
        <begin position="31"/>
        <end position="140"/>
    </location>
</feature>
<comment type="similarity">
    <text evidence="1">In the C-terminal section; belongs to the transposase 35 family.</text>
</comment>
<dbReference type="EMBL" id="FRAI01000013">
    <property type="protein sequence ID" value="SHK02844.1"/>
    <property type="molecule type" value="Genomic_DNA"/>
</dbReference>
<reference evidence="9" key="1">
    <citation type="submission" date="2016-11" db="EMBL/GenBank/DDBJ databases">
        <authorList>
            <person name="Varghese N."/>
            <person name="Submissions S."/>
        </authorList>
    </citation>
    <scope>NUCLEOTIDE SEQUENCE [LARGE SCALE GENOMIC DNA]</scope>
    <source>
        <strain evidence="9">DSM 14826</strain>
    </source>
</reference>
<evidence type="ECO:0000256" key="1">
    <source>
        <dbReference type="ARBA" id="ARBA00008761"/>
    </source>
</evidence>
<dbReference type="Pfam" id="PF07282">
    <property type="entry name" value="Cas12f1-like_TNB"/>
    <property type="match status" value="1"/>
</dbReference>
<dbReference type="PANTHER" id="PTHR30405:SF11">
    <property type="entry name" value="RNA-GUIDED DNA ENDONUCLEASE RV2885C-RELATED"/>
    <property type="match status" value="1"/>
</dbReference>
<proteinExistence type="inferred from homology"/>
<protein>
    <submittedName>
        <fullName evidence="8">Transposase, IS605 OrfB family, central region</fullName>
    </submittedName>
</protein>
<sequence length="240" mass="28107">MLLADYQKQQLNNKLGSLRISKKSSKWIAQIAVEAAEKQNNNNQNVMGVDLGLKVPAVAVTKNGKTKFFGNGRQNKYIRRKYKGLRQKLGKTKKLKKIKQISNKEQRWMKDQDHKISRQIVNFAVENNVSVIRMEKLTNIRNTARTSRKNEKNLHTWSFYRLAKYIEYKGNLEGIKVKYVNPQYTSQRCPCCGEMNKGRDRKYLCKACRFSTHRDRLGAINIQLLYNIYISNEIIRDNEN</sequence>
<evidence type="ECO:0000259" key="6">
    <source>
        <dbReference type="Pfam" id="PF01385"/>
    </source>
</evidence>
<evidence type="ECO:0000313" key="8">
    <source>
        <dbReference type="EMBL" id="SHK02844.1"/>
    </source>
</evidence>